<dbReference type="InterPro" id="IPR036188">
    <property type="entry name" value="FAD/NAD-bd_sf"/>
</dbReference>
<evidence type="ECO:0000259" key="7">
    <source>
        <dbReference type="Pfam" id="PF07992"/>
    </source>
</evidence>
<evidence type="ECO:0000256" key="5">
    <source>
        <dbReference type="PIRSR" id="PIRSR000350-4"/>
    </source>
</evidence>
<evidence type="ECO:0000256" key="3">
    <source>
        <dbReference type="ARBA" id="ARBA00022827"/>
    </source>
</evidence>
<feature type="binding site" evidence="4">
    <location>
        <position position="51"/>
    </location>
    <ligand>
        <name>FAD</name>
        <dbReference type="ChEBI" id="CHEBI:57692"/>
    </ligand>
</feature>
<gene>
    <name evidence="8" type="ORF">GJR97_03660</name>
</gene>
<comment type="similarity">
    <text evidence="1">Belongs to the class-I pyridine nucleotide-disulfide oxidoreductase family.</text>
</comment>
<dbReference type="GO" id="GO:0050660">
    <property type="term" value="F:flavin adenine dinucleotide binding"/>
    <property type="evidence" value="ECO:0007669"/>
    <property type="project" value="TreeGrafter"/>
</dbReference>
<feature type="binding site" evidence="4">
    <location>
        <position position="269"/>
    </location>
    <ligand>
        <name>NAD(+)</name>
        <dbReference type="ChEBI" id="CHEBI:57540"/>
    </ligand>
</feature>
<dbReference type="Gene3D" id="3.50.50.60">
    <property type="entry name" value="FAD/NAD(P)-binding domain"/>
    <property type="match status" value="2"/>
</dbReference>
<dbReference type="Pfam" id="PF07992">
    <property type="entry name" value="Pyr_redox_2"/>
    <property type="match status" value="1"/>
</dbReference>
<keyword evidence="2" id="KW-0285">Flavoprotein</keyword>
<evidence type="ECO:0000256" key="2">
    <source>
        <dbReference type="ARBA" id="ARBA00022630"/>
    </source>
</evidence>
<evidence type="ECO:0000313" key="8">
    <source>
        <dbReference type="EMBL" id="MRX42817.1"/>
    </source>
</evidence>
<proteinExistence type="inferred from homology"/>
<name>A0A6L5R193_9MICO</name>
<sequence length="483" mass="50106">MAREFDLIVLGAGAVGENVADRARAAGLEVAVVEHQLVGGECTFWACVPSKTLLRSGLALRAAQRVPGAAEAVTGRLDAEATFRRRDYWTSEWRDAGGVHWLTGIGAVLVRGHGRLAGERRVLVTPTDGGPEEELLARHAVAVCTGSDPVVPDIPGLADAGPWVSRDATSSHRVPGRLAIIGGGVVAVEMATAYAGLGSEVTMLVRHGLLGSLEPFAAEAVGEGLADLGVEVRFGVSARRVERNGSNEVVLDLDDDSTLTADEVLVATGRRPRSTGLGLETAGLEPGSPIEVDDTLAATAVPAVDGAPWLYAAGDVVGRAEFTHQGKYQARAAGDVIAARALGRPVDAGRYGVHAATADHTAVPSVVFSDPEVGSVGLTSAEAADRGLAVRTPEVPFSSVSGAGILADDYRGRARLVIDADRDVVVGATFVGQGVSELVQQATIAIVGEVPVSRLWHAVPAFPTLSEVWLRLLEADGRPEVAE</sequence>
<dbReference type="InterPro" id="IPR001100">
    <property type="entry name" value="Pyr_nuc-diS_OxRdtase"/>
</dbReference>
<feature type="binding site" evidence="4">
    <location>
        <begin position="145"/>
        <end position="147"/>
    </location>
    <ligand>
        <name>FAD</name>
        <dbReference type="ChEBI" id="CHEBI:57692"/>
    </ligand>
</feature>
<feature type="domain" description="FAD/NAD(P)-binding" evidence="7">
    <location>
        <begin position="5"/>
        <end position="329"/>
    </location>
</feature>
<evidence type="ECO:0000313" key="9">
    <source>
        <dbReference type="Proteomes" id="UP000476511"/>
    </source>
</evidence>
<dbReference type="Gene3D" id="3.30.390.30">
    <property type="match status" value="1"/>
</dbReference>
<dbReference type="EMBL" id="WKJD01000006">
    <property type="protein sequence ID" value="MRX42817.1"/>
    <property type="molecule type" value="Genomic_DNA"/>
</dbReference>
<comment type="cofactor">
    <cofactor evidence="4">
        <name>FAD</name>
        <dbReference type="ChEBI" id="CHEBI:57692"/>
    </cofactor>
    <text evidence="4">Binds 1 FAD per subunit.</text>
</comment>
<dbReference type="PANTHER" id="PTHR43014">
    <property type="entry name" value="MERCURIC REDUCTASE"/>
    <property type="match status" value="1"/>
</dbReference>
<feature type="binding site" evidence="4">
    <location>
        <begin position="182"/>
        <end position="189"/>
    </location>
    <ligand>
        <name>NAD(+)</name>
        <dbReference type="ChEBI" id="CHEBI:57540"/>
    </ligand>
</feature>
<dbReference type="AlphaFoldDB" id="A0A6L5R193"/>
<keyword evidence="4" id="KW-0520">NAD</keyword>
<feature type="binding site" evidence="4">
    <location>
        <position position="114"/>
    </location>
    <ligand>
        <name>FAD</name>
        <dbReference type="ChEBI" id="CHEBI:57692"/>
    </ligand>
</feature>
<dbReference type="PRINTS" id="PR00411">
    <property type="entry name" value="PNDRDTASEI"/>
</dbReference>
<accession>A0A6L5R193</accession>
<feature type="domain" description="Pyridine nucleotide-disulphide oxidoreductase dimerisation" evidence="6">
    <location>
        <begin position="363"/>
        <end position="469"/>
    </location>
</feature>
<dbReference type="InterPro" id="IPR016156">
    <property type="entry name" value="FAD/NAD-linked_Rdtase_dimer_sf"/>
</dbReference>
<feature type="binding site" evidence="4">
    <location>
        <position position="315"/>
    </location>
    <ligand>
        <name>FAD</name>
        <dbReference type="ChEBI" id="CHEBI:57692"/>
    </ligand>
</feature>
<protein>
    <submittedName>
        <fullName evidence="8">Pyridine nucleotide-disulfide oxidoreductase</fullName>
    </submittedName>
</protein>
<dbReference type="PRINTS" id="PR00368">
    <property type="entry name" value="FADPNR"/>
</dbReference>
<keyword evidence="4" id="KW-0547">Nucleotide-binding</keyword>
<organism evidence="8 9">
    <name type="scientific">Agromyces kandeliae</name>
    <dbReference type="NCBI Taxonomy" id="2666141"/>
    <lineage>
        <taxon>Bacteria</taxon>
        <taxon>Bacillati</taxon>
        <taxon>Actinomycetota</taxon>
        <taxon>Actinomycetes</taxon>
        <taxon>Micrococcales</taxon>
        <taxon>Microbacteriaceae</taxon>
        <taxon>Agromyces</taxon>
    </lineage>
</organism>
<evidence type="ECO:0000256" key="4">
    <source>
        <dbReference type="PIRSR" id="PIRSR000350-3"/>
    </source>
</evidence>
<dbReference type="InterPro" id="IPR004099">
    <property type="entry name" value="Pyr_nucl-diS_OxRdtase_dimer"/>
</dbReference>
<dbReference type="PIRSF" id="PIRSF000350">
    <property type="entry name" value="Mercury_reductase_MerA"/>
    <property type="match status" value="1"/>
</dbReference>
<keyword evidence="9" id="KW-1185">Reference proteome</keyword>
<dbReference type="SUPFAM" id="SSF51905">
    <property type="entry name" value="FAD/NAD(P)-binding domain"/>
    <property type="match status" value="1"/>
</dbReference>
<dbReference type="InterPro" id="IPR023753">
    <property type="entry name" value="FAD/NAD-binding_dom"/>
</dbReference>
<dbReference type="Proteomes" id="UP000476511">
    <property type="component" value="Unassembled WGS sequence"/>
</dbReference>
<dbReference type="RefSeq" id="WP_154345134.1">
    <property type="nucleotide sequence ID" value="NZ_WKJD01000006.1"/>
</dbReference>
<comment type="caution">
    <text evidence="8">The sequence shown here is derived from an EMBL/GenBank/DDBJ whole genome shotgun (WGS) entry which is preliminary data.</text>
</comment>
<dbReference type="Pfam" id="PF02852">
    <property type="entry name" value="Pyr_redox_dim"/>
    <property type="match status" value="1"/>
</dbReference>
<dbReference type="GO" id="GO:0003955">
    <property type="term" value="F:NAD(P)H dehydrogenase (quinone) activity"/>
    <property type="evidence" value="ECO:0007669"/>
    <property type="project" value="TreeGrafter"/>
</dbReference>
<dbReference type="PANTHER" id="PTHR43014:SF2">
    <property type="entry name" value="MERCURIC REDUCTASE"/>
    <property type="match status" value="1"/>
</dbReference>
<feature type="disulfide bond" description="Redox-active" evidence="5">
    <location>
        <begin position="42"/>
        <end position="47"/>
    </location>
</feature>
<evidence type="ECO:0000259" key="6">
    <source>
        <dbReference type="Pfam" id="PF02852"/>
    </source>
</evidence>
<reference evidence="8 9" key="1">
    <citation type="submission" date="2019-11" db="EMBL/GenBank/DDBJ databases">
        <title>Agromyces kandeliae sp. nov., isolated from mangrove soil.</title>
        <authorList>
            <person name="Wang R."/>
        </authorList>
    </citation>
    <scope>NUCLEOTIDE SEQUENCE [LARGE SCALE GENOMIC DNA]</scope>
    <source>
        <strain evidence="8 9">Q22</strain>
    </source>
</reference>
<evidence type="ECO:0000256" key="1">
    <source>
        <dbReference type="ARBA" id="ARBA00007532"/>
    </source>
</evidence>
<keyword evidence="3 4" id="KW-0274">FAD</keyword>
<dbReference type="SUPFAM" id="SSF55424">
    <property type="entry name" value="FAD/NAD-linked reductases, dimerisation (C-terminal) domain"/>
    <property type="match status" value="1"/>
</dbReference>